<dbReference type="PANTHER" id="PTHR10185">
    <property type="entry name" value="PHOSPHOLIPASE D - RELATED"/>
    <property type="match status" value="1"/>
</dbReference>
<dbReference type="PROSITE" id="PS50035">
    <property type="entry name" value="PLD"/>
    <property type="match status" value="2"/>
</dbReference>
<evidence type="ECO:0000256" key="1">
    <source>
        <dbReference type="ARBA" id="ARBA00008664"/>
    </source>
</evidence>
<name>A0A6G1SHI7_9ACAR</name>
<feature type="signal peptide" evidence="3">
    <location>
        <begin position="1"/>
        <end position="25"/>
    </location>
</feature>
<evidence type="ECO:0000256" key="3">
    <source>
        <dbReference type="SAM" id="SignalP"/>
    </source>
</evidence>
<gene>
    <name evidence="5" type="primary">pld3_1</name>
    <name evidence="5" type="ORF">g.16184</name>
</gene>
<dbReference type="PANTHER" id="PTHR10185:SF17">
    <property type="entry name" value="GM01519P-RELATED"/>
    <property type="match status" value="1"/>
</dbReference>
<dbReference type="SMART" id="SM00155">
    <property type="entry name" value="PLDc"/>
    <property type="match status" value="2"/>
</dbReference>
<dbReference type="SUPFAM" id="SSF56024">
    <property type="entry name" value="Phospholipase D/nuclease"/>
    <property type="match status" value="2"/>
</dbReference>
<proteinExistence type="inferred from homology"/>
<dbReference type="InterPro" id="IPR050874">
    <property type="entry name" value="Diverse_PLD-related"/>
</dbReference>
<comment type="similarity">
    <text evidence="1">Belongs to the phospholipase D family.</text>
</comment>
<dbReference type="CDD" id="cd09107">
    <property type="entry name" value="PLDc_vPLD3_4_5_like_2"/>
    <property type="match status" value="1"/>
</dbReference>
<sequence>MVRLNIVIAAQLVIQLTILASLSTALDSPSQECLPRDSTTAEQCKYQIVQSMPEGLDLPDPSGATTVPTHQALIDMANQAKESLSVASFYWWLTAPKKFDGHPSVEPGRQLMAAIKAASDRGVRVEVVLDHSGRKDMNNPDDLVALKQFSQVKFLNMTRLLRAGVVHTKFMIADNKTAYVGSSNFDWRSYTQIKEIGIALINCPQLVQDLDKIFRTYKLMADLKELPSELSDDFKTNLNMANPFQLDDIQLFMGAAPPAFNAGPNGSYTTGRTDDITGLLHVIDRARHHIDISVMNYSPRFEFGWPRKYWPRIDDALRRAAIERQVRVRLLFSNWTDTKPLEPVWYRSLNAIQSRALRGGGIHVKFFRVPAFDEFQKSIPFARVKHDKYMVTERDLYIGTSNWTPDYFTSTCGVGVVIQPASVSCGRSNSSSSSSSSVSGGNGTTSRDGPSSSPAAAVSAAVASAPPTPAVVKAMQAIFERDFNSQYAHDLDQDP</sequence>
<evidence type="ECO:0000259" key="4">
    <source>
        <dbReference type="PROSITE" id="PS50035"/>
    </source>
</evidence>
<evidence type="ECO:0000313" key="5">
    <source>
        <dbReference type="EMBL" id="MDE49637.1"/>
    </source>
</evidence>
<dbReference type="Pfam" id="PF13918">
    <property type="entry name" value="PLDc_3"/>
    <property type="match status" value="1"/>
</dbReference>
<keyword evidence="3" id="KW-0732">Signal</keyword>
<feature type="domain" description="PLD phosphodiesterase" evidence="4">
    <location>
        <begin position="381"/>
        <end position="407"/>
    </location>
</feature>
<feature type="chain" id="PRO_5026091488" evidence="3">
    <location>
        <begin position="26"/>
        <end position="495"/>
    </location>
</feature>
<evidence type="ECO:0000256" key="2">
    <source>
        <dbReference type="SAM" id="MobiDB-lite"/>
    </source>
</evidence>
<dbReference type="Gene3D" id="3.30.870.10">
    <property type="entry name" value="Endonuclease Chain A"/>
    <property type="match status" value="2"/>
</dbReference>
<dbReference type="GO" id="GO:0003824">
    <property type="term" value="F:catalytic activity"/>
    <property type="evidence" value="ECO:0007669"/>
    <property type="project" value="InterPro"/>
</dbReference>
<feature type="domain" description="PLD phosphodiesterase" evidence="4">
    <location>
        <begin position="162"/>
        <end position="189"/>
    </location>
</feature>
<dbReference type="EMBL" id="GGYP01004866">
    <property type="protein sequence ID" value="MDE49637.1"/>
    <property type="molecule type" value="Transcribed_RNA"/>
</dbReference>
<accession>A0A6G1SHI7</accession>
<organism evidence="5">
    <name type="scientific">Aceria tosichella</name>
    <name type="common">wheat curl mite</name>
    <dbReference type="NCBI Taxonomy" id="561515"/>
    <lineage>
        <taxon>Eukaryota</taxon>
        <taxon>Metazoa</taxon>
        <taxon>Ecdysozoa</taxon>
        <taxon>Arthropoda</taxon>
        <taxon>Chelicerata</taxon>
        <taxon>Arachnida</taxon>
        <taxon>Acari</taxon>
        <taxon>Acariformes</taxon>
        <taxon>Trombidiformes</taxon>
        <taxon>Prostigmata</taxon>
        <taxon>Eupodina</taxon>
        <taxon>Eriophyoidea</taxon>
        <taxon>Eriophyidae</taxon>
        <taxon>Eriophyinae</taxon>
        <taxon>Aceriini</taxon>
        <taxon>Aceria</taxon>
    </lineage>
</organism>
<dbReference type="InterPro" id="IPR032803">
    <property type="entry name" value="PLDc_3"/>
</dbReference>
<dbReference type="InterPro" id="IPR001736">
    <property type="entry name" value="PLipase_D/transphosphatidylase"/>
</dbReference>
<dbReference type="AlphaFoldDB" id="A0A6G1SHI7"/>
<protein>
    <submittedName>
        <fullName evidence="5">Phospholipase D3</fullName>
    </submittedName>
</protein>
<feature type="region of interest" description="Disordered" evidence="2">
    <location>
        <begin position="424"/>
        <end position="460"/>
    </location>
</feature>
<reference evidence="5" key="1">
    <citation type="submission" date="2018-10" db="EMBL/GenBank/DDBJ databases">
        <title>Transcriptome assembly of Aceria tosichella (Wheat curl mite) Type 2.</title>
        <authorList>
            <person name="Scully E.D."/>
            <person name="Geib S.M."/>
            <person name="Palmer N.A."/>
            <person name="Gupta A.K."/>
            <person name="Sarath G."/>
            <person name="Tatineni S."/>
        </authorList>
    </citation>
    <scope>NUCLEOTIDE SEQUENCE</scope>
    <source>
        <strain evidence="5">LincolnNE</strain>
    </source>
</reference>
<dbReference type="CDD" id="cd09106">
    <property type="entry name" value="PLDc_vPLD3_4_5_like_1"/>
    <property type="match status" value="1"/>
</dbReference>